<evidence type="ECO:0000313" key="1">
    <source>
        <dbReference type="EMBL" id="OLP78590.1"/>
    </source>
</evidence>
<reference evidence="1 2" key="1">
    <citation type="submission" date="2016-02" db="EMBL/GenBank/DDBJ databases">
        <title>Genome analysis of coral dinoflagellate symbionts highlights evolutionary adaptations to a symbiotic lifestyle.</title>
        <authorList>
            <person name="Aranda M."/>
            <person name="Li Y."/>
            <person name="Liew Y.J."/>
            <person name="Baumgarten S."/>
            <person name="Simakov O."/>
            <person name="Wilson M."/>
            <person name="Piel J."/>
            <person name="Ashoor H."/>
            <person name="Bougouffa S."/>
            <person name="Bajic V.B."/>
            <person name="Ryu T."/>
            <person name="Ravasi T."/>
            <person name="Bayer T."/>
            <person name="Micklem G."/>
            <person name="Kim H."/>
            <person name="Bhak J."/>
            <person name="Lajeunesse T.C."/>
            <person name="Voolstra C.R."/>
        </authorList>
    </citation>
    <scope>NUCLEOTIDE SEQUENCE [LARGE SCALE GENOMIC DNA]</scope>
    <source>
        <strain evidence="1 2">CCMP2467</strain>
    </source>
</reference>
<keyword evidence="2" id="KW-1185">Reference proteome</keyword>
<organism evidence="1 2">
    <name type="scientific">Symbiodinium microadriaticum</name>
    <name type="common">Dinoflagellate</name>
    <name type="synonym">Zooxanthella microadriatica</name>
    <dbReference type="NCBI Taxonomy" id="2951"/>
    <lineage>
        <taxon>Eukaryota</taxon>
        <taxon>Sar</taxon>
        <taxon>Alveolata</taxon>
        <taxon>Dinophyceae</taxon>
        <taxon>Suessiales</taxon>
        <taxon>Symbiodiniaceae</taxon>
        <taxon>Symbiodinium</taxon>
    </lineage>
</organism>
<dbReference type="EMBL" id="LSRX01001591">
    <property type="protein sequence ID" value="OLP78590.1"/>
    <property type="molecule type" value="Genomic_DNA"/>
</dbReference>
<comment type="caution">
    <text evidence="1">The sequence shown here is derived from an EMBL/GenBank/DDBJ whole genome shotgun (WGS) entry which is preliminary data.</text>
</comment>
<sequence>MDQRKRLRRYYFLSGKVGGVKWEQRILKPWQTSNRLTSTAAASALPEGYQNAKYEVQVLSESFKDLPLLSAAMHQHDSDG</sequence>
<protein>
    <submittedName>
        <fullName evidence="1">Uncharacterized protein</fullName>
    </submittedName>
</protein>
<accession>A0A1Q9C6P1</accession>
<proteinExistence type="predicted"/>
<evidence type="ECO:0000313" key="2">
    <source>
        <dbReference type="Proteomes" id="UP000186817"/>
    </source>
</evidence>
<dbReference type="AlphaFoldDB" id="A0A1Q9C6P1"/>
<dbReference type="Proteomes" id="UP000186817">
    <property type="component" value="Unassembled WGS sequence"/>
</dbReference>
<gene>
    <name evidence="1" type="ORF">AK812_SmicGene41215</name>
</gene>
<name>A0A1Q9C6P1_SYMMI</name>